<organism evidence="6 7">
    <name type="scientific">Corynebacterium liangguodongii</name>
    <dbReference type="NCBI Taxonomy" id="2079535"/>
    <lineage>
        <taxon>Bacteria</taxon>
        <taxon>Bacillati</taxon>
        <taxon>Actinomycetota</taxon>
        <taxon>Actinomycetes</taxon>
        <taxon>Mycobacteriales</taxon>
        <taxon>Corynebacteriaceae</taxon>
        <taxon>Corynebacterium</taxon>
    </lineage>
</organism>
<dbReference type="GO" id="GO:0022904">
    <property type="term" value="P:respiratory electron transport chain"/>
    <property type="evidence" value="ECO:0007669"/>
    <property type="project" value="InterPro"/>
</dbReference>
<sequence>MQIPLRRGLPRVPAGEPWPPAGSFVELDVPNEAPRSPLNEAPAGDLAAVAVRQGLPRTPGGAAFPPVDVVMLPLPAAAAGATAAESDQTSAAPAGELTAVAVRQGLPRTPGGAAFPPVDVVKLALPAAALKGREDETAQPEAETPSTREPRAAQSPAPGAQPTQPGTARPGRLAAWAAAALSAGFAFAMAVLFARYLVSTEWGEGFTTRFDGRQPLPAGAPVGLPAWLNWAHFFNMFLMVLVIKTGLSVRRERRPEALWAPRGNPRAKISLTLWLHLALDIAWVALGAVFYVLLFTTGQWVRVVPTSWEVFPNALSAGLQYLTLHWPADNGWVHYNALQELTYFAVIFLAAPLAIVSGARMSPVWPKGWTFMPVSAARAIHFPTMIFFVVFIASHVALVALTGLRRNLNAMFAARGSVDPAAYATDWTGTIIFLIALAVVALGAFAARPVFIAPLARLTGTVSNR</sequence>
<dbReference type="SUPFAM" id="SSF81342">
    <property type="entry name" value="Transmembrane di-heme cytochromes"/>
    <property type="match status" value="1"/>
</dbReference>
<dbReference type="RefSeq" id="WP_108404545.1">
    <property type="nucleotide sequence ID" value="NZ_CP026948.1"/>
</dbReference>
<dbReference type="AlphaFoldDB" id="A0A2S0WFJ9"/>
<dbReference type="OrthoDB" id="9795587at2"/>
<dbReference type="Pfam" id="PF01292">
    <property type="entry name" value="Ni_hydr_CYTB"/>
    <property type="match status" value="1"/>
</dbReference>
<name>A0A2S0WFJ9_9CORY</name>
<evidence type="ECO:0000256" key="2">
    <source>
        <dbReference type="ARBA" id="ARBA00022475"/>
    </source>
</evidence>
<reference evidence="7" key="1">
    <citation type="submission" date="2018-01" db="EMBL/GenBank/DDBJ databases">
        <authorList>
            <person name="Li J."/>
        </authorList>
    </citation>
    <scope>NUCLEOTIDE SEQUENCE [LARGE SCALE GENOMIC DNA]</scope>
    <source>
        <strain evidence="7">2184</strain>
    </source>
</reference>
<evidence type="ECO:0000256" key="4">
    <source>
        <dbReference type="ARBA" id="ARBA00022989"/>
    </source>
</evidence>
<evidence type="ECO:0000313" key="7">
    <source>
        <dbReference type="Proteomes" id="UP000244754"/>
    </source>
</evidence>
<dbReference type="GO" id="GO:0005886">
    <property type="term" value="C:plasma membrane"/>
    <property type="evidence" value="ECO:0007669"/>
    <property type="project" value="UniProtKB-SubCell"/>
</dbReference>
<evidence type="ECO:0000256" key="3">
    <source>
        <dbReference type="ARBA" id="ARBA00022692"/>
    </source>
</evidence>
<keyword evidence="5" id="KW-0472">Membrane</keyword>
<evidence type="ECO:0000256" key="5">
    <source>
        <dbReference type="ARBA" id="ARBA00023136"/>
    </source>
</evidence>
<dbReference type="EMBL" id="CP026948">
    <property type="protein sequence ID" value="AWB84536.1"/>
    <property type="molecule type" value="Genomic_DNA"/>
</dbReference>
<evidence type="ECO:0000313" key="6">
    <source>
        <dbReference type="EMBL" id="AWB84536.1"/>
    </source>
</evidence>
<proteinExistence type="predicted"/>
<dbReference type="Proteomes" id="UP000244754">
    <property type="component" value="Chromosome"/>
</dbReference>
<keyword evidence="3" id="KW-0812">Transmembrane</keyword>
<evidence type="ECO:0000256" key="1">
    <source>
        <dbReference type="ARBA" id="ARBA00004651"/>
    </source>
</evidence>
<comment type="subcellular location">
    <subcellularLocation>
        <location evidence="1">Cell membrane</location>
        <topology evidence="1">Multi-pass membrane protein</topology>
    </subcellularLocation>
</comment>
<accession>A0A2S0WFJ9</accession>
<gene>
    <name evidence="6" type="ORF">C3E79_08600</name>
</gene>
<protein>
    <submittedName>
        <fullName evidence="6">Uncharacterized protein</fullName>
    </submittedName>
</protein>
<dbReference type="InterPro" id="IPR011577">
    <property type="entry name" value="Cyt_b561_bac/Ni-Hgenase"/>
</dbReference>
<keyword evidence="7" id="KW-1185">Reference proteome</keyword>
<dbReference type="Gene3D" id="1.20.950.20">
    <property type="entry name" value="Transmembrane di-heme cytochromes, Chain C"/>
    <property type="match status" value="1"/>
</dbReference>
<dbReference type="GO" id="GO:0009055">
    <property type="term" value="F:electron transfer activity"/>
    <property type="evidence" value="ECO:0007669"/>
    <property type="project" value="InterPro"/>
</dbReference>
<dbReference type="InterPro" id="IPR016174">
    <property type="entry name" value="Di-haem_cyt_TM"/>
</dbReference>
<keyword evidence="2" id="KW-1003">Cell membrane</keyword>
<keyword evidence="4" id="KW-1133">Transmembrane helix</keyword>
<dbReference type="KEGG" id="clia:C3E79_08600"/>